<evidence type="ECO:0000313" key="1">
    <source>
        <dbReference type="EMBL" id="QTC90435.1"/>
    </source>
</evidence>
<protein>
    <submittedName>
        <fullName evidence="1">Uncharacterized protein</fullName>
    </submittedName>
</protein>
<dbReference type="AlphaFoldDB" id="A0A975C248"/>
<keyword evidence="2" id="KW-1185">Reference proteome</keyword>
<reference evidence="1" key="1">
    <citation type="submission" date="2020-09" db="EMBL/GenBank/DDBJ databases">
        <title>Brevundimonas sp. LVF2 isolated from a puddle in Goettingen, Germany.</title>
        <authorList>
            <person name="Friedrich I."/>
            <person name="Klassen A."/>
            <person name="Hannes N."/>
            <person name="Schneider D."/>
            <person name="Hertel R."/>
            <person name="Daniel R."/>
        </authorList>
    </citation>
    <scope>NUCLEOTIDE SEQUENCE</scope>
    <source>
        <strain evidence="1">LVF2</strain>
    </source>
</reference>
<dbReference type="RefSeq" id="WP_207868851.1">
    <property type="nucleotide sequence ID" value="NZ_CP062222.1"/>
</dbReference>
<organism evidence="1 2">
    <name type="scientific">Brevundimonas goettingensis</name>
    <dbReference type="NCBI Taxonomy" id="2774190"/>
    <lineage>
        <taxon>Bacteria</taxon>
        <taxon>Pseudomonadati</taxon>
        <taxon>Pseudomonadota</taxon>
        <taxon>Alphaproteobacteria</taxon>
        <taxon>Caulobacterales</taxon>
        <taxon>Caulobacteraceae</taxon>
        <taxon>Brevundimonas</taxon>
    </lineage>
</organism>
<dbReference type="KEGG" id="bgoe:IFJ75_14280"/>
<gene>
    <name evidence="1" type="ORF">IFJ75_14280</name>
</gene>
<accession>A0A975C248</accession>
<proteinExistence type="predicted"/>
<dbReference type="EMBL" id="CP062222">
    <property type="protein sequence ID" value="QTC90435.1"/>
    <property type="molecule type" value="Genomic_DNA"/>
</dbReference>
<evidence type="ECO:0000313" key="2">
    <source>
        <dbReference type="Proteomes" id="UP000663918"/>
    </source>
</evidence>
<sequence>MDGETTDIKAIKPRARQIRPPVEAAIQQIVTRGASIADAAHSVGMAKKSLAIALRKPWIVDRIADVRREWFASKTFEAWVGMAELASSAISEDVRHKSLKVFIERAGELLPPSDKGSSGHQAVQIIINSSPDRTGVVITQPNSAGVFEAEPFSPSLPATADVDDED</sequence>
<name>A0A975C248_9CAUL</name>
<dbReference type="Proteomes" id="UP000663918">
    <property type="component" value="Chromosome"/>
</dbReference>